<accession>A0A1I8PP72</accession>
<protein>
    <recommendedName>
        <fullName evidence="3">2'-phosphotransferase</fullName>
        <ecNumber evidence="3">2.7.1.160</ecNumber>
    </recommendedName>
</protein>
<dbReference type="OrthoDB" id="419694at2759"/>
<dbReference type="STRING" id="35570.A0A1I8PP72"/>
<keyword evidence="4" id="KW-0808">Transferase</keyword>
<evidence type="ECO:0000256" key="1">
    <source>
        <dbReference type="ARBA" id="ARBA00003343"/>
    </source>
</evidence>
<dbReference type="EC" id="2.7.1.160" evidence="3"/>
<dbReference type="PANTHER" id="PTHR12684:SF2">
    <property type="entry name" value="TRNA 2'-PHOSPHOTRANSFERASE 1"/>
    <property type="match status" value="1"/>
</dbReference>
<keyword evidence="8" id="KW-1185">Reference proteome</keyword>
<dbReference type="InterPro" id="IPR002745">
    <property type="entry name" value="Ptrans_KptA/Tpt1"/>
</dbReference>
<comment type="catalytic activity">
    <reaction evidence="6">
        <text>2'-phospho-[ligated tRNA] + NAD(+) = mature tRNA + ADP-alpha-D-ribose 1'',2''-cyclic phosphate + nicotinamide</text>
        <dbReference type="Rhea" id="RHEA:23324"/>
        <dbReference type="Rhea" id="RHEA-COMP:11106"/>
        <dbReference type="Rhea" id="RHEA-COMP:11107"/>
        <dbReference type="ChEBI" id="CHEBI:17154"/>
        <dbReference type="ChEBI" id="CHEBI:57540"/>
        <dbReference type="ChEBI" id="CHEBI:76596"/>
        <dbReference type="ChEBI" id="CHEBI:82883"/>
        <dbReference type="ChEBI" id="CHEBI:85027"/>
        <dbReference type="EC" id="2.7.1.160"/>
    </reaction>
</comment>
<dbReference type="AlphaFoldDB" id="A0A1I8PP72"/>
<name>A0A1I8PP72_STOCA</name>
<evidence type="ECO:0000256" key="6">
    <source>
        <dbReference type="ARBA" id="ARBA00047949"/>
    </source>
</evidence>
<gene>
    <name evidence="7" type="primary">106092737</name>
</gene>
<dbReference type="EnsemblMetazoa" id="SCAU009886-RA">
    <property type="protein sequence ID" value="SCAU009886-PA"/>
    <property type="gene ID" value="SCAU009886"/>
</dbReference>
<reference evidence="7" key="1">
    <citation type="submission" date="2020-05" db="UniProtKB">
        <authorList>
            <consortium name="EnsemblMetazoa"/>
        </authorList>
    </citation>
    <scope>IDENTIFICATION</scope>
    <source>
        <strain evidence="7">USDA</strain>
    </source>
</reference>
<evidence type="ECO:0000256" key="2">
    <source>
        <dbReference type="ARBA" id="ARBA00009836"/>
    </source>
</evidence>
<comment type="similarity">
    <text evidence="2">Belongs to the KptA/TPT1 family.</text>
</comment>
<dbReference type="Gene3D" id="3.20.170.30">
    <property type="match status" value="1"/>
</dbReference>
<evidence type="ECO:0000256" key="3">
    <source>
        <dbReference type="ARBA" id="ARBA00012007"/>
    </source>
</evidence>
<evidence type="ECO:0000256" key="4">
    <source>
        <dbReference type="ARBA" id="ARBA00022679"/>
    </source>
</evidence>
<evidence type="ECO:0000256" key="5">
    <source>
        <dbReference type="ARBA" id="ARBA00023027"/>
    </source>
</evidence>
<dbReference type="SUPFAM" id="SSF56399">
    <property type="entry name" value="ADP-ribosylation"/>
    <property type="match status" value="1"/>
</dbReference>
<comment type="function">
    <text evidence="1">Catalyzes the last step of tRNA splicing, the transfer of the splice junction 2'-phosphate from ligated tRNA to NAD to produce ADP-ribose 1''-2'' cyclic phosphate.</text>
</comment>
<sequence length="215" mass="24599">MLNKTRKPLLKEVILSKKLSWLLRHGAAKEGINIQADGFIKVSDILQHPNYRRDFNMNILRQIVDNDAKQRYTLRKHPVEGHFEIRANQGHSLLEVKADECLQPITKASEVPLAVHGTYYRHWPSIKAEGLKRFTRNHVHFATSDDASDNISGFRSNCQILIYLDTKKLLDEGCLKLFRSDNSVILCSGLPHDGSIPSKYFLKVVDRKTGQLLEL</sequence>
<dbReference type="Gene3D" id="1.10.10.970">
    <property type="entry name" value="RNA 2'-phosphotransferase, Tpt1/KptA family, N-terminal domain"/>
    <property type="match status" value="1"/>
</dbReference>
<evidence type="ECO:0000313" key="7">
    <source>
        <dbReference type="EnsemblMetazoa" id="SCAU009886-PA"/>
    </source>
</evidence>
<organism evidence="7 8">
    <name type="scientific">Stomoxys calcitrans</name>
    <name type="common">Stable fly</name>
    <name type="synonym">Conops calcitrans</name>
    <dbReference type="NCBI Taxonomy" id="35570"/>
    <lineage>
        <taxon>Eukaryota</taxon>
        <taxon>Metazoa</taxon>
        <taxon>Ecdysozoa</taxon>
        <taxon>Arthropoda</taxon>
        <taxon>Hexapoda</taxon>
        <taxon>Insecta</taxon>
        <taxon>Pterygota</taxon>
        <taxon>Neoptera</taxon>
        <taxon>Endopterygota</taxon>
        <taxon>Diptera</taxon>
        <taxon>Brachycera</taxon>
        <taxon>Muscomorpha</taxon>
        <taxon>Muscoidea</taxon>
        <taxon>Muscidae</taxon>
        <taxon>Stomoxys</taxon>
    </lineage>
</organism>
<dbReference type="InterPro" id="IPR042081">
    <property type="entry name" value="RNA_2'-PTrans_C"/>
</dbReference>
<keyword evidence="5" id="KW-0520">NAD</keyword>
<dbReference type="GO" id="GO:0000215">
    <property type="term" value="F:tRNA 2'-phosphotransferase activity"/>
    <property type="evidence" value="ECO:0007669"/>
    <property type="project" value="UniProtKB-EC"/>
</dbReference>
<dbReference type="VEuPathDB" id="VectorBase:SCAU009886"/>
<dbReference type="PANTHER" id="PTHR12684">
    <property type="entry name" value="PUTATIVE PHOSPHOTRANSFERASE"/>
    <property type="match status" value="1"/>
</dbReference>
<dbReference type="KEGG" id="scac:106092737"/>
<proteinExistence type="inferred from homology"/>
<dbReference type="Proteomes" id="UP000095300">
    <property type="component" value="Unassembled WGS sequence"/>
</dbReference>
<evidence type="ECO:0000313" key="8">
    <source>
        <dbReference type="Proteomes" id="UP000095300"/>
    </source>
</evidence>
<dbReference type="InterPro" id="IPR042080">
    <property type="entry name" value="RNA_2'-PTrans_N"/>
</dbReference>
<dbReference type="GO" id="GO:0006388">
    <property type="term" value="P:tRNA splicing, via endonucleolytic cleavage and ligation"/>
    <property type="evidence" value="ECO:0007669"/>
    <property type="project" value="TreeGrafter"/>
</dbReference>
<dbReference type="Pfam" id="PF01885">
    <property type="entry name" value="PTS_2-RNA"/>
    <property type="match status" value="1"/>
</dbReference>